<dbReference type="InterPro" id="IPR011050">
    <property type="entry name" value="Pectin_lyase_fold/virulence"/>
</dbReference>
<accession>A0ABP6WV17</accession>
<proteinExistence type="predicted"/>
<dbReference type="Proteomes" id="UP001500767">
    <property type="component" value="Unassembled WGS sequence"/>
</dbReference>
<dbReference type="EMBL" id="BAAAYR010000001">
    <property type="protein sequence ID" value="GAA3555107.1"/>
    <property type="molecule type" value="Genomic_DNA"/>
</dbReference>
<dbReference type="SUPFAM" id="SSF51126">
    <property type="entry name" value="Pectin lyase-like"/>
    <property type="match status" value="1"/>
</dbReference>
<sequence>MKVTSADGGQLSRSTLSANGTAVSLTPTVHTFTAERSRIRDNDRGFALSQSAMTLLDSQVTRNGIGIRLFQSGATVRSSTIAGNDTGIDGSADASNIDLSGSVVRANGVGVRLLGFGLRGAANAIESNTFKGNGGPGLVVDLEHSNAGAALRIAENTFVDNGAAPVEVGLPGVSDQGAAIRVAADDASVVVSDNQARGNAGIGIDVVGATDGGGNTARDNDGSSQCVGVVCGR</sequence>
<evidence type="ECO:0000313" key="2">
    <source>
        <dbReference type="EMBL" id="GAA3555107.1"/>
    </source>
</evidence>
<dbReference type="SMART" id="SM00710">
    <property type="entry name" value="PbH1"/>
    <property type="match status" value="7"/>
</dbReference>
<protein>
    <recommendedName>
        <fullName evidence="1">Right handed beta helix domain-containing protein</fullName>
    </recommendedName>
</protein>
<evidence type="ECO:0000313" key="3">
    <source>
        <dbReference type="Proteomes" id="UP001500767"/>
    </source>
</evidence>
<dbReference type="InterPro" id="IPR006626">
    <property type="entry name" value="PbH1"/>
</dbReference>
<organism evidence="2 3">
    <name type="scientific">Microlunatus spumicola</name>
    <dbReference type="NCBI Taxonomy" id="81499"/>
    <lineage>
        <taxon>Bacteria</taxon>
        <taxon>Bacillati</taxon>
        <taxon>Actinomycetota</taxon>
        <taxon>Actinomycetes</taxon>
        <taxon>Propionibacteriales</taxon>
        <taxon>Propionibacteriaceae</taxon>
        <taxon>Microlunatus</taxon>
    </lineage>
</organism>
<dbReference type="RefSeq" id="WP_204912149.1">
    <property type="nucleotide sequence ID" value="NZ_BAAAYR010000001.1"/>
</dbReference>
<dbReference type="InterPro" id="IPR012334">
    <property type="entry name" value="Pectin_lyas_fold"/>
</dbReference>
<dbReference type="Gene3D" id="2.160.20.10">
    <property type="entry name" value="Single-stranded right-handed beta-helix, Pectin lyase-like"/>
    <property type="match status" value="1"/>
</dbReference>
<feature type="domain" description="Right handed beta helix" evidence="1">
    <location>
        <begin position="54"/>
        <end position="220"/>
    </location>
</feature>
<comment type="caution">
    <text evidence="2">The sequence shown here is derived from an EMBL/GenBank/DDBJ whole genome shotgun (WGS) entry which is preliminary data.</text>
</comment>
<gene>
    <name evidence="2" type="ORF">GCM10022197_07830</name>
</gene>
<name>A0ABP6WV17_9ACTN</name>
<evidence type="ECO:0000259" key="1">
    <source>
        <dbReference type="Pfam" id="PF13229"/>
    </source>
</evidence>
<reference evidence="3" key="1">
    <citation type="journal article" date="2019" name="Int. J. Syst. Evol. Microbiol.">
        <title>The Global Catalogue of Microorganisms (GCM) 10K type strain sequencing project: providing services to taxonomists for standard genome sequencing and annotation.</title>
        <authorList>
            <consortium name="The Broad Institute Genomics Platform"/>
            <consortium name="The Broad Institute Genome Sequencing Center for Infectious Disease"/>
            <person name="Wu L."/>
            <person name="Ma J."/>
        </authorList>
    </citation>
    <scope>NUCLEOTIDE SEQUENCE [LARGE SCALE GENOMIC DNA]</scope>
    <source>
        <strain evidence="3">JCM 16540</strain>
    </source>
</reference>
<keyword evidence="3" id="KW-1185">Reference proteome</keyword>
<dbReference type="Pfam" id="PF13229">
    <property type="entry name" value="Beta_helix"/>
    <property type="match status" value="1"/>
</dbReference>
<dbReference type="InterPro" id="IPR039448">
    <property type="entry name" value="Beta_helix"/>
</dbReference>